<dbReference type="PROSITE" id="PS50043">
    <property type="entry name" value="HTH_LUXR_2"/>
    <property type="match status" value="1"/>
</dbReference>
<dbReference type="OrthoDB" id="27092at2"/>
<dbReference type="InterPro" id="IPR016032">
    <property type="entry name" value="Sig_transdc_resp-reg_C-effctor"/>
</dbReference>
<dbReference type="PANTHER" id="PTHR43214:SF43">
    <property type="entry name" value="TWO-COMPONENT RESPONSE REGULATOR"/>
    <property type="match status" value="1"/>
</dbReference>
<protein>
    <submittedName>
        <fullName evidence="3">Regulatory protein, luxR family</fullName>
    </submittedName>
</protein>
<dbReference type="InterPro" id="IPR011990">
    <property type="entry name" value="TPR-like_helical_dom_sf"/>
</dbReference>
<dbReference type="PANTHER" id="PTHR43214">
    <property type="entry name" value="TWO-COMPONENT RESPONSE REGULATOR"/>
    <property type="match status" value="1"/>
</dbReference>
<evidence type="ECO:0000313" key="3">
    <source>
        <dbReference type="EMBL" id="SHN57280.1"/>
    </source>
</evidence>
<proteinExistence type="predicted"/>
<dbReference type="PROSITE" id="PS00622">
    <property type="entry name" value="HTH_LUXR_1"/>
    <property type="match status" value="1"/>
</dbReference>
<dbReference type="Pfam" id="PF00196">
    <property type="entry name" value="GerE"/>
    <property type="match status" value="1"/>
</dbReference>
<dbReference type="SUPFAM" id="SSF48452">
    <property type="entry name" value="TPR-like"/>
    <property type="match status" value="2"/>
</dbReference>
<dbReference type="CDD" id="cd06170">
    <property type="entry name" value="LuxR_C_like"/>
    <property type="match status" value="1"/>
</dbReference>
<dbReference type="InterPro" id="IPR036388">
    <property type="entry name" value="WH-like_DNA-bd_sf"/>
</dbReference>
<organism evidence="3 4">
    <name type="scientific">Geodermatophilus obscurus</name>
    <dbReference type="NCBI Taxonomy" id="1861"/>
    <lineage>
        <taxon>Bacteria</taxon>
        <taxon>Bacillati</taxon>
        <taxon>Actinomycetota</taxon>
        <taxon>Actinomycetes</taxon>
        <taxon>Geodermatophilales</taxon>
        <taxon>Geodermatophilaceae</taxon>
        <taxon>Geodermatophilus</taxon>
    </lineage>
</organism>
<evidence type="ECO:0000256" key="1">
    <source>
        <dbReference type="ARBA" id="ARBA00023125"/>
    </source>
</evidence>
<accession>A0A1M7SFT2</accession>
<dbReference type="InterPro" id="IPR000792">
    <property type="entry name" value="Tscrpt_reg_LuxR_C"/>
</dbReference>
<dbReference type="RefSeq" id="WP_072913566.1">
    <property type="nucleotide sequence ID" value="NZ_FRDM01000002.1"/>
</dbReference>
<evidence type="ECO:0000313" key="4">
    <source>
        <dbReference type="Proteomes" id="UP000184428"/>
    </source>
</evidence>
<dbReference type="Proteomes" id="UP000184428">
    <property type="component" value="Unassembled WGS sequence"/>
</dbReference>
<dbReference type="SUPFAM" id="SSF46894">
    <property type="entry name" value="C-terminal effector domain of the bipartite response regulators"/>
    <property type="match status" value="1"/>
</dbReference>
<evidence type="ECO:0000259" key="2">
    <source>
        <dbReference type="PROSITE" id="PS50043"/>
    </source>
</evidence>
<dbReference type="GO" id="GO:0006355">
    <property type="term" value="P:regulation of DNA-templated transcription"/>
    <property type="evidence" value="ECO:0007669"/>
    <property type="project" value="InterPro"/>
</dbReference>
<name>A0A1M7SFT2_9ACTN</name>
<dbReference type="Gene3D" id="1.25.40.10">
    <property type="entry name" value="Tetratricopeptide repeat domain"/>
    <property type="match status" value="1"/>
</dbReference>
<keyword evidence="1" id="KW-0238">DNA-binding</keyword>
<gene>
    <name evidence="3" type="ORF">SAMN05660350_00765</name>
</gene>
<dbReference type="SMART" id="SM00421">
    <property type="entry name" value="HTH_LUXR"/>
    <property type="match status" value="1"/>
</dbReference>
<reference evidence="3 4" key="1">
    <citation type="submission" date="2016-12" db="EMBL/GenBank/DDBJ databases">
        <authorList>
            <person name="Song W.-J."/>
            <person name="Kurnit D.M."/>
        </authorList>
    </citation>
    <scope>NUCLEOTIDE SEQUENCE [LARGE SCALE GENOMIC DNA]</scope>
    <source>
        <strain evidence="3 4">DSM 43162</strain>
    </source>
</reference>
<dbReference type="GO" id="GO:0003677">
    <property type="term" value="F:DNA binding"/>
    <property type="evidence" value="ECO:0007669"/>
    <property type="project" value="UniProtKB-KW"/>
</dbReference>
<dbReference type="AlphaFoldDB" id="A0A1M7SFT2"/>
<dbReference type="EMBL" id="FRDM01000002">
    <property type="protein sequence ID" value="SHN57280.1"/>
    <property type="molecule type" value="Genomic_DNA"/>
</dbReference>
<dbReference type="Gene3D" id="1.10.10.10">
    <property type="entry name" value="Winged helix-like DNA-binding domain superfamily/Winged helix DNA-binding domain"/>
    <property type="match status" value="1"/>
</dbReference>
<dbReference type="PRINTS" id="PR00038">
    <property type="entry name" value="HTHLUXR"/>
</dbReference>
<dbReference type="InterPro" id="IPR039420">
    <property type="entry name" value="WalR-like"/>
</dbReference>
<feature type="domain" description="HTH luxR-type" evidence="2">
    <location>
        <begin position="476"/>
        <end position="541"/>
    </location>
</feature>
<sequence length="559" mass="60674">MAGAVDRGRESFERRAWADAWSRLSAADRDTQLELDDLERLAVAAFLIGRDEESVDVWGRAHHVWMRLGDVARAARCAFWVAFVLVNRGQLARAGGWIHRAQRLLDETGPDCVEQGYLCYAAALRRTFEGDPVGGSTGFARAAAVGDRFHDPQLGALARAGRGRCLVHLGDVAEGMALMDDAMVAVTAQEVSPTVVGDLYCTVIEGCQEVCDVRRAQEWTAALSRWCERQPQLVLYRGQCLVHRAELMLLRGAWSDAGVEVRRACDRLARPGGQPVLGAAYYVRAELHRLRGEFPAAEDAYRRAHRWGRRPEPGLAQLRLRQGRVDEAVAAMRRVLDEGGQWGTRSTLLGPYVEALLACGDIAAARAAVDELSTLACGWSTPLLRATALHATGAVLLAEGDTGAALTTLRRALADWCELEAPYEAARTRVLIGLACRTLGDADGARMEWNAARSVFRELAAEPDLTSVEALSPGTSHRGEGGLTPREVEVLTLVATGRTNRAIASELSISEKTVATHVSNVFTKLGLASRSAATAYAYTHDLVQVPSAEPPTRRSPRSP</sequence>